<evidence type="ECO:0000313" key="10">
    <source>
        <dbReference type="Proteomes" id="UP001154282"/>
    </source>
</evidence>
<evidence type="ECO:0000256" key="2">
    <source>
        <dbReference type="ARBA" id="ARBA00006783"/>
    </source>
</evidence>
<dbReference type="GO" id="GO:0005634">
    <property type="term" value="C:nucleus"/>
    <property type="evidence" value="ECO:0007669"/>
    <property type="project" value="UniProtKB-SubCell"/>
</dbReference>
<reference evidence="9" key="1">
    <citation type="submission" date="2022-08" db="EMBL/GenBank/DDBJ databases">
        <authorList>
            <person name="Gutierrez-Valencia J."/>
        </authorList>
    </citation>
    <scope>NUCLEOTIDE SEQUENCE</scope>
</reference>
<dbReference type="PROSITE" id="PS51294">
    <property type="entry name" value="HTH_MYB"/>
    <property type="match status" value="1"/>
</dbReference>
<name>A0AAV0HL73_9ROSI</name>
<keyword evidence="5" id="KW-0804">Transcription</keyword>
<evidence type="ECO:0000259" key="8">
    <source>
        <dbReference type="PROSITE" id="PS51294"/>
    </source>
</evidence>
<comment type="subcellular location">
    <subcellularLocation>
        <location evidence="1">Nucleus</location>
    </subcellularLocation>
</comment>
<dbReference type="Proteomes" id="UP001154282">
    <property type="component" value="Unassembled WGS sequence"/>
</dbReference>
<dbReference type="InterPro" id="IPR001005">
    <property type="entry name" value="SANT/Myb"/>
</dbReference>
<feature type="domain" description="HTH myb-type" evidence="8">
    <location>
        <begin position="343"/>
        <end position="403"/>
    </location>
</feature>
<dbReference type="PANTHER" id="PTHR31499:SF80">
    <property type="entry name" value="HTH MYB-TYPE DOMAIN-CONTAINING PROTEIN"/>
    <property type="match status" value="1"/>
</dbReference>
<keyword evidence="4" id="KW-0175">Coiled coil</keyword>
<keyword evidence="10" id="KW-1185">Reference proteome</keyword>
<evidence type="ECO:0000256" key="1">
    <source>
        <dbReference type="ARBA" id="ARBA00004123"/>
    </source>
</evidence>
<comment type="caution">
    <text evidence="9">The sequence shown here is derived from an EMBL/GenBank/DDBJ whole genome shotgun (WGS) entry which is preliminary data.</text>
</comment>
<proteinExistence type="inferred from homology"/>
<evidence type="ECO:0000313" key="9">
    <source>
        <dbReference type="EMBL" id="CAI0385209.1"/>
    </source>
</evidence>
<dbReference type="GO" id="GO:0003677">
    <property type="term" value="F:DNA binding"/>
    <property type="evidence" value="ECO:0007669"/>
    <property type="project" value="InterPro"/>
</dbReference>
<accession>A0AAV0HL73</accession>
<feature type="compositionally biased region" description="Basic and acidic residues" evidence="7">
    <location>
        <begin position="501"/>
        <end position="522"/>
    </location>
</feature>
<dbReference type="GO" id="GO:0003700">
    <property type="term" value="F:DNA-binding transcription factor activity"/>
    <property type="evidence" value="ECO:0007669"/>
    <property type="project" value="InterPro"/>
</dbReference>
<keyword evidence="3" id="KW-0805">Transcription regulation</keyword>
<dbReference type="InterPro" id="IPR025756">
    <property type="entry name" value="Myb_CC_LHEQLE"/>
</dbReference>
<feature type="region of interest" description="Disordered" evidence="7">
    <location>
        <begin position="477"/>
        <end position="555"/>
    </location>
</feature>
<evidence type="ECO:0000256" key="7">
    <source>
        <dbReference type="SAM" id="MobiDB-lite"/>
    </source>
</evidence>
<sequence>MQAIIEEVFFLSFSSAGTSGVEPVVMSSSFPILHNSTADMYPKLPDTFQIPSEREMVRNPMHQHTPPMGYSTGTVEHLFSSSSRFAEEMHVSSPQGKHSWNLPLVSQSPIGRTSFPPLLAPHMEAQSSTLGSSHSEESMIGCFPIDPLLLDFPEDVYIPNVFHDERGCVVASEDLTTRTTDLLLDYQLMAADDDLITDWNEISTGVTGIETNQKAPQQLSSMPTILAEQPQFNQHLQQSSSNSVPTISLEQAQFNQHLQQSSSDSVPTILVEQPQFKQQLQQSSSNSVPTISVEQPQFNQKLQQSSSKLVPALSVGQPQVNQQQAAVSGEVKSAATPLSSAPASSKTRMRWTPELHEAFVDAVNQLGGSERATPKIVLKLMNVEGLNIYHVKSHLQKYRTARYKPEPTTEDSEKKLSSLDVKRSMDLNTATEITEALRLQLEVQKQLHEQLETQRKLQVRIEEQGRNLLMMFEKQKMGEDKTKLPSHSLVNDTQSHAHALQPREDDKLEAADGEESFHDPITKRTSPGAGNPKNTLDQTEEEESSPVQAKRKRTV</sequence>
<evidence type="ECO:0000256" key="4">
    <source>
        <dbReference type="ARBA" id="ARBA00023054"/>
    </source>
</evidence>
<keyword evidence="6" id="KW-0539">Nucleus</keyword>
<dbReference type="Pfam" id="PF00249">
    <property type="entry name" value="Myb_DNA-binding"/>
    <property type="match status" value="1"/>
</dbReference>
<organism evidence="9 10">
    <name type="scientific">Linum tenue</name>
    <dbReference type="NCBI Taxonomy" id="586396"/>
    <lineage>
        <taxon>Eukaryota</taxon>
        <taxon>Viridiplantae</taxon>
        <taxon>Streptophyta</taxon>
        <taxon>Embryophyta</taxon>
        <taxon>Tracheophyta</taxon>
        <taxon>Spermatophyta</taxon>
        <taxon>Magnoliopsida</taxon>
        <taxon>eudicotyledons</taxon>
        <taxon>Gunneridae</taxon>
        <taxon>Pentapetalae</taxon>
        <taxon>rosids</taxon>
        <taxon>fabids</taxon>
        <taxon>Malpighiales</taxon>
        <taxon>Linaceae</taxon>
        <taxon>Linum</taxon>
    </lineage>
</organism>
<dbReference type="Gene3D" id="1.10.10.60">
    <property type="entry name" value="Homeodomain-like"/>
    <property type="match status" value="1"/>
</dbReference>
<feature type="region of interest" description="Disordered" evidence="7">
    <location>
        <begin position="324"/>
        <end position="348"/>
    </location>
</feature>
<comment type="similarity">
    <text evidence="2">Belongs to the MYB-CC family.</text>
</comment>
<dbReference type="PANTHER" id="PTHR31499">
    <property type="entry name" value="MYB FAMILY TRANSCRIPTION FACTOR PHL11"/>
    <property type="match status" value="1"/>
</dbReference>
<dbReference type="Pfam" id="PF14379">
    <property type="entry name" value="Myb_CC_LHEQLE"/>
    <property type="match status" value="1"/>
</dbReference>
<dbReference type="AlphaFoldDB" id="A0AAV0HL73"/>
<dbReference type="SUPFAM" id="SSF46689">
    <property type="entry name" value="Homeodomain-like"/>
    <property type="match status" value="1"/>
</dbReference>
<dbReference type="InterPro" id="IPR006447">
    <property type="entry name" value="Myb_dom_plants"/>
</dbReference>
<dbReference type="EMBL" id="CAMGYJ010000002">
    <property type="protein sequence ID" value="CAI0385209.1"/>
    <property type="molecule type" value="Genomic_DNA"/>
</dbReference>
<evidence type="ECO:0000256" key="3">
    <source>
        <dbReference type="ARBA" id="ARBA00023015"/>
    </source>
</evidence>
<gene>
    <name evidence="9" type="ORF">LITE_LOCUS4706</name>
</gene>
<dbReference type="FunFam" id="1.10.10.60:FF:000002">
    <property type="entry name" value="Myb family transcription factor"/>
    <property type="match status" value="1"/>
</dbReference>
<evidence type="ECO:0000256" key="5">
    <source>
        <dbReference type="ARBA" id="ARBA00023163"/>
    </source>
</evidence>
<evidence type="ECO:0000256" key="6">
    <source>
        <dbReference type="ARBA" id="ARBA00023242"/>
    </source>
</evidence>
<dbReference type="InterPro" id="IPR046955">
    <property type="entry name" value="PHR1-like"/>
</dbReference>
<protein>
    <recommendedName>
        <fullName evidence="8">HTH myb-type domain-containing protein</fullName>
    </recommendedName>
</protein>
<dbReference type="NCBIfam" id="TIGR01557">
    <property type="entry name" value="myb_SHAQKYF"/>
    <property type="match status" value="1"/>
</dbReference>
<feature type="compositionally biased region" description="Low complexity" evidence="7">
    <location>
        <begin position="332"/>
        <end position="346"/>
    </location>
</feature>
<dbReference type="InterPro" id="IPR009057">
    <property type="entry name" value="Homeodomain-like_sf"/>
</dbReference>
<dbReference type="InterPro" id="IPR017930">
    <property type="entry name" value="Myb_dom"/>
</dbReference>